<dbReference type="InterPro" id="IPR007282">
    <property type="entry name" value="NOT2/3/5_C"/>
</dbReference>
<dbReference type="EMBL" id="PITJ01000541">
    <property type="protein sequence ID" value="TBU02159.1"/>
    <property type="molecule type" value="Genomic_DNA"/>
</dbReference>
<dbReference type="Gene3D" id="2.30.30.1020">
    <property type="entry name" value="CCR4-NOT complex subunit 2/3/5, C-terminal domain"/>
    <property type="match status" value="1"/>
</dbReference>
<evidence type="ECO:0000259" key="5">
    <source>
        <dbReference type="Pfam" id="PF04153"/>
    </source>
</evidence>
<dbReference type="Proteomes" id="UP000292362">
    <property type="component" value="Unassembled WGS sequence"/>
</dbReference>
<evidence type="ECO:0000313" key="6">
    <source>
        <dbReference type="EMBL" id="TBU02159.1"/>
    </source>
</evidence>
<keyword evidence="3" id="KW-0804">Transcription</keyword>
<dbReference type="GO" id="GO:0030015">
    <property type="term" value="C:CCR4-NOT core complex"/>
    <property type="evidence" value="ECO:0007669"/>
    <property type="project" value="InterPro"/>
</dbReference>
<dbReference type="InterPro" id="IPR038635">
    <property type="entry name" value="CCR4-NOT_su2/3/5_C_sf"/>
</dbReference>
<feature type="domain" description="NOT2/NOT3/NOT5 C-terminal" evidence="5">
    <location>
        <begin position="118"/>
        <end position="226"/>
    </location>
</feature>
<feature type="region of interest" description="Disordered" evidence="4">
    <location>
        <begin position="1"/>
        <end position="40"/>
    </location>
</feature>
<organism evidence="6 7">
    <name type="scientific">Hamiltosporidium tvaerminnensis</name>
    <dbReference type="NCBI Taxonomy" id="1176355"/>
    <lineage>
        <taxon>Eukaryota</taxon>
        <taxon>Fungi</taxon>
        <taxon>Fungi incertae sedis</taxon>
        <taxon>Microsporidia</taxon>
        <taxon>Dubosqiidae</taxon>
        <taxon>Hamiltosporidium</taxon>
    </lineage>
</organism>
<feature type="compositionally biased region" description="Basic and acidic residues" evidence="4">
    <location>
        <begin position="1"/>
        <end position="38"/>
    </location>
</feature>
<proteinExistence type="inferred from homology"/>
<comment type="caution">
    <text evidence="6">The sequence shown here is derived from an EMBL/GenBank/DDBJ whole genome shotgun (WGS) entry which is preliminary data.</text>
</comment>
<dbReference type="AlphaFoldDB" id="A0A4Q9L3R7"/>
<accession>A0A4Q9L3R7</accession>
<dbReference type="PANTHER" id="PTHR23326">
    <property type="entry name" value="CCR4 NOT-RELATED"/>
    <property type="match status" value="1"/>
</dbReference>
<dbReference type="GO" id="GO:0006355">
    <property type="term" value="P:regulation of DNA-templated transcription"/>
    <property type="evidence" value="ECO:0007669"/>
    <property type="project" value="InterPro"/>
</dbReference>
<name>A0A4Q9L3R7_9MICR</name>
<dbReference type="VEuPathDB" id="MicrosporidiaDB:CWI37_0541p0040"/>
<dbReference type="InterPro" id="IPR040168">
    <property type="entry name" value="Not2/3/5"/>
</dbReference>
<evidence type="ECO:0000313" key="7">
    <source>
        <dbReference type="Proteomes" id="UP000292362"/>
    </source>
</evidence>
<keyword evidence="2" id="KW-0805">Transcription regulation</keyword>
<reference evidence="6 7" key="1">
    <citation type="submission" date="2017-12" db="EMBL/GenBank/DDBJ databases">
        <authorList>
            <person name="Pombert J.-F."/>
            <person name="Haag K.L."/>
            <person name="Ebert D."/>
        </authorList>
    </citation>
    <scope>NUCLEOTIDE SEQUENCE [LARGE SCALE GENOMIC DNA]</scope>
    <source>
        <strain evidence="6">FI-OER-3-3</strain>
    </source>
</reference>
<evidence type="ECO:0000256" key="2">
    <source>
        <dbReference type="ARBA" id="ARBA00023015"/>
    </source>
</evidence>
<sequence length="231" mass="27715">MKKNTTDQKKENHPSKNSPHKPDQKKAIEPPKQEKRTPAEVWQNAARLLETKKKEPPKKVLLTFEYPEIQKKLSQLKAKKEENSTVKTGNSHSFTSAEIENAIIYRTFFHITDKTNTDTPQHQNTSHTSSNTNLFHDPLFYTKLDIDTLFFIFYCQPNTVHQYFAAKQLKNYSWRFHTKYHTWFQRLEEPKIITESYEQGIFLFFDYDVTWTNRKKKDFTFEYKYLENIEM</sequence>
<evidence type="ECO:0000256" key="4">
    <source>
        <dbReference type="SAM" id="MobiDB-lite"/>
    </source>
</evidence>
<evidence type="ECO:0000256" key="3">
    <source>
        <dbReference type="ARBA" id="ARBA00023163"/>
    </source>
</evidence>
<comment type="similarity">
    <text evidence="1">Belongs to the CNOT2/3/5 family.</text>
</comment>
<gene>
    <name evidence="6" type="ORF">CWI37_0541p0040</name>
</gene>
<dbReference type="GO" id="GO:0000289">
    <property type="term" value="P:nuclear-transcribed mRNA poly(A) tail shortening"/>
    <property type="evidence" value="ECO:0007669"/>
    <property type="project" value="UniProtKB-ARBA"/>
</dbReference>
<dbReference type="Pfam" id="PF04153">
    <property type="entry name" value="NOT2_3_5_C"/>
    <property type="match status" value="1"/>
</dbReference>
<evidence type="ECO:0000256" key="1">
    <source>
        <dbReference type="ARBA" id="ARBA00007682"/>
    </source>
</evidence>
<protein>
    <submittedName>
        <fullName evidence="6">Subunit 3 of CCR4-NOT transcription complex</fullName>
    </submittedName>
</protein>